<dbReference type="NCBIfam" id="TIGR00486">
    <property type="entry name" value="YbgI_SA1388"/>
    <property type="match status" value="1"/>
</dbReference>
<keyword evidence="4 5" id="KW-0479">Metal-binding</keyword>
<organism evidence="6 7">
    <name type="scientific">Solirubrobacter ginsenosidimutans</name>
    <dbReference type="NCBI Taxonomy" id="490573"/>
    <lineage>
        <taxon>Bacteria</taxon>
        <taxon>Bacillati</taxon>
        <taxon>Actinomycetota</taxon>
        <taxon>Thermoleophilia</taxon>
        <taxon>Solirubrobacterales</taxon>
        <taxon>Solirubrobacteraceae</taxon>
        <taxon>Solirubrobacter</taxon>
    </lineage>
</organism>
<comment type="caution">
    <text evidence="6">The sequence shown here is derived from an EMBL/GenBank/DDBJ whole genome shotgun (WGS) entry which is preliminary data.</text>
</comment>
<comment type="subunit">
    <text evidence="2">Homohexamer.</text>
</comment>
<dbReference type="Pfam" id="PF01784">
    <property type="entry name" value="DUF34_NIF3"/>
    <property type="match status" value="1"/>
</dbReference>
<evidence type="ECO:0000256" key="5">
    <source>
        <dbReference type="PIRSR" id="PIRSR602678-1"/>
    </source>
</evidence>
<dbReference type="GO" id="GO:0005737">
    <property type="term" value="C:cytoplasm"/>
    <property type="evidence" value="ECO:0007669"/>
    <property type="project" value="TreeGrafter"/>
</dbReference>
<name>A0A9X3MWR4_9ACTN</name>
<feature type="binding site" evidence="5">
    <location>
        <position position="220"/>
    </location>
    <ligand>
        <name>a divalent metal cation</name>
        <dbReference type="ChEBI" id="CHEBI:60240"/>
        <label>1</label>
    </ligand>
</feature>
<dbReference type="RefSeq" id="WP_270041919.1">
    <property type="nucleotide sequence ID" value="NZ_JAPDOD010000020.1"/>
</dbReference>
<evidence type="ECO:0000313" key="7">
    <source>
        <dbReference type="Proteomes" id="UP001149140"/>
    </source>
</evidence>
<feature type="binding site" evidence="5">
    <location>
        <position position="224"/>
    </location>
    <ligand>
        <name>a divalent metal cation</name>
        <dbReference type="ChEBI" id="CHEBI:60240"/>
        <label>1</label>
    </ligand>
</feature>
<evidence type="ECO:0000256" key="4">
    <source>
        <dbReference type="ARBA" id="ARBA00022723"/>
    </source>
</evidence>
<dbReference type="InterPro" id="IPR002678">
    <property type="entry name" value="DUF34/NIF3"/>
</dbReference>
<keyword evidence="7" id="KW-1185">Reference proteome</keyword>
<protein>
    <recommendedName>
        <fullName evidence="3">GTP cyclohydrolase 1 type 2 homolog</fullName>
    </recommendedName>
</protein>
<evidence type="ECO:0000256" key="1">
    <source>
        <dbReference type="ARBA" id="ARBA00006964"/>
    </source>
</evidence>
<reference evidence="6" key="1">
    <citation type="submission" date="2022-10" db="EMBL/GenBank/DDBJ databases">
        <title>The WGS of Solirubrobacter ginsenosidimutans DSM 21036.</title>
        <authorList>
            <person name="Jiang Z."/>
        </authorList>
    </citation>
    <scope>NUCLEOTIDE SEQUENCE</scope>
    <source>
        <strain evidence="6">DSM 21036</strain>
    </source>
</reference>
<dbReference type="EMBL" id="JAPDOD010000020">
    <property type="protein sequence ID" value="MDA0162682.1"/>
    <property type="molecule type" value="Genomic_DNA"/>
</dbReference>
<evidence type="ECO:0000256" key="2">
    <source>
        <dbReference type="ARBA" id="ARBA00011643"/>
    </source>
</evidence>
<dbReference type="SUPFAM" id="SSF102705">
    <property type="entry name" value="NIF3 (NGG1p interacting factor 3)-like"/>
    <property type="match status" value="1"/>
</dbReference>
<accession>A0A9X3MWR4</accession>
<gene>
    <name evidence="6" type="ORF">OM076_20585</name>
</gene>
<sequence length="252" mass="27092">MAHIDDIIQTLDELLQPAAFADLGPNGLQVPGAHEVTRVLTGVSATLELHERAVALGAQLVLVHHGLFWNFHPTGLTPLLAERLRPLFKHDINLAGYHLPLDAHPEVGNNAILARELGCSDIEPFGLYKGTPIGRRGRFSTPLTAAELHERVHAVTGREPLLLGRGPERIGSIGIVSGSAADTLNEAVAAGLDAFLTGEPREHITAEAAEHRVHFVAAGHHATETFGVRALGELLADRFAVEHVFFDQLNPV</sequence>
<proteinExistence type="inferred from homology"/>
<feature type="binding site" evidence="5">
    <location>
        <position position="65"/>
    </location>
    <ligand>
        <name>a divalent metal cation</name>
        <dbReference type="ChEBI" id="CHEBI:60240"/>
        <label>1</label>
    </ligand>
</feature>
<dbReference type="AlphaFoldDB" id="A0A9X3MWR4"/>
<feature type="binding site" evidence="5">
    <location>
        <position position="102"/>
    </location>
    <ligand>
        <name>a divalent metal cation</name>
        <dbReference type="ChEBI" id="CHEBI:60240"/>
        <label>1</label>
    </ligand>
</feature>
<feature type="binding site" evidence="5">
    <location>
        <position position="64"/>
    </location>
    <ligand>
        <name>a divalent metal cation</name>
        <dbReference type="ChEBI" id="CHEBI:60240"/>
        <label>2</label>
    </ligand>
</feature>
<dbReference type="PANTHER" id="PTHR13799:SF14">
    <property type="entry name" value="GTP CYCLOHYDROLASE 1 TYPE 2 HOMOLOG"/>
    <property type="match status" value="1"/>
</dbReference>
<evidence type="ECO:0000313" key="6">
    <source>
        <dbReference type="EMBL" id="MDA0162682.1"/>
    </source>
</evidence>
<dbReference type="PANTHER" id="PTHR13799">
    <property type="entry name" value="NGG1 INTERACTING FACTOR 3"/>
    <property type="match status" value="1"/>
</dbReference>
<dbReference type="Proteomes" id="UP001149140">
    <property type="component" value="Unassembled WGS sequence"/>
</dbReference>
<comment type="similarity">
    <text evidence="1">Belongs to the GTP cyclohydrolase I type 2/NIF3 family.</text>
</comment>
<dbReference type="GO" id="GO:0046872">
    <property type="term" value="F:metal ion binding"/>
    <property type="evidence" value="ECO:0007669"/>
    <property type="project" value="UniProtKB-KW"/>
</dbReference>
<evidence type="ECO:0000256" key="3">
    <source>
        <dbReference type="ARBA" id="ARBA00022112"/>
    </source>
</evidence>
<dbReference type="InterPro" id="IPR036069">
    <property type="entry name" value="DUF34/NIF3_sf"/>
</dbReference>
<dbReference type="Gene3D" id="3.40.1390.30">
    <property type="entry name" value="NIF3 (NGG1p interacting factor 3)-like"/>
    <property type="match status" value="2"/>
</dbReference>